<dbReference type="SUPFAM" id="SSF53098">
    <property type="entry name" value="Ribonuclease H-like"/>
    <property type="match status" value="1"/>
</dbReference>
<organism evidence="2 3">
    <name type="scientific">Aquicella siphonis</name>
    <dbReference type="NCBI Taxonomy" id="254247"/>
    <lineage>
        <taxon>Bacteria</taxon>
        <taxon>Pseudomonadati</taxon>
        <taxon>Pseudomonadota</taxon>
        <taxon>Gammaproteobacteria</taxon>
        <taxon>Legionellales</taxon>
        <taxon>Coxiellaceae</taxon>
        <taxon>Aquicella</taxon>
    </lineage>
</organism>
<name>A0A5E4PFR7_9COXI</name>
<dbReference type="Gene3D" id="3.30.420.10">
    <property type="entry name" value="Ribonuclease H-like superfamily/Ribonuclease H"/>
    <property type="match status" value="1"/>
</dbReference>
<accession>A0A5E4PFR7</accession>
<dbReference type="EMBL" id="LR699119">
    <property type="protein sequence ID" value="VVC75348.1"/>
    <property type="molecule type" value="Genomic_DNA"/>
</dbReference>
<proteinExistence type="predicted"/>
<evidence type="ECO:0000313" key="3">
    <source>
        <dbReference type="Proteomes" id="UP000324194"/>
    </source>
</evidence>
<reference evidence="2 3" key="1">
    <citation type="submission" date="2019-08" db="EMBL/GenBank/DDBJ databases">
        <authorList>
            <person name="Guy L."/>
        </authorList>
    </citation>
    <scope>NUCLEOTIDE SEQUENCE [LARGE SCALE GENOMIC DNA]</scope>
    <source>
        <strain evidence="2 3">SGT-108</strain>
    </source>
</reference>
<dbReference type="GO" id="GO:0003676">
    <property type="term" value="F:nucleic acid binding"/>
    <property type="evidence" value="ECO:0007669"/>
    <property type="project" value="InterPro"/>
</dbReference>
<keyword evidence="3" id="KW-1185">Reference proteome</keyword>
<dbReference type="PANTHER" id="PTHR47515">
    <property type="entry name" value="LOW CALCIUM RESPONSE LOCUS PROTEIN T"/>
    <property type="match status" value="1"/>
</dbReference>
<gene>
    <name evidence="2" type="ORF">AQUSIP_06380</name>
</gene>
<dbReference type="GO" id="GO:0015074">
    <property type="term" value="P:DNA integration"/>
    <property type="evidence" value="ECO:0007669"/>
    <property type="project" value="InterPro"/>
</dbReference>
<dbReference type="Proteomes" id="UP000324194">
    <property type="component" value="Chromosome 1"/>
</dbReference>
<dbReference type="AlphaFoldDB" id="A0A5E4PFR7"/>
<dbReference type="InterPro" id="IPR036397">
    <property type="entry name" value="RNaseH_sf"/>
</dbReference>
<sequence>MDGRRFRTVNVIDDFNREALGIRAGFSLPAERVTEFLDEIAERRGYPCELRVDNGPENISCVMSN</sequence>
<dbReference type="OrthoDB" id="9774685at2"/>
<dbReference type="InterPro" id="IPR001584">
    <property type="entry name" value="Integrase_cat-core"/>
</dbReference>
<protein>
    <recommendedName>
        <fullName evidence="1">Integrase catalytic domain-containing protein</fullName>
    </recommendedName>
</protein>
<dbReference type="InterPro" id="IPR012337">
    <property type="entry name" value="RNaseH-like_sf"/>
</dbReference>
<evidence type="ECO:0000259" key="1">
    <source>
        <dbReference type="Pfam" id="PF00665"/>
    </source>
</evidence>
<dbReference type="RefSeq" id="WP_148338585.1">
    <property type="nucleotide sequence ID" value="NZ_LR699119.1"/>
</dbReference>
<evidence type="ECO:0000313" key="2">
    <source>
        <dbReference type="EMBL" id="VVC75348.1"/>
    </source>
</evidence>
<dbReference type="KEGG" id="asip:AQUSIP_06380"/>
<feature type="domain" description="Integrase catalytic" evidence="1">
    <location>
        <begin position="3"/>
        <end position="59"/>
    </location>
</feature>
<dbReference type="PANTHER" id="PTHR47515:SF2">
    <property type="entry name" value="INTEGRASE CORE DOMAIN PROTEIN"/>
    <property type="match status" value="1"/>
</dbReference>
<dbReference type="Pfam" id="PF00665">
    <property type="entry name" value="rve"/>
    <property type="match status" value="1"/>
</dbReference>